<comment type="caution">
    <text evidence="2">The sequence shown here is derived from an EMBL/GenBank/DDBJ whole genome shotgun (WGS) entry which is preliminary data.</text>
</comment>
<dbReference type="Proteomes" id="UP001139486">
    <property type="component" value="Unassembled WGS sequence"/>
</dbReference>
<reference evidence="2" key="1">
    <citation type="submission" date="2022-05" db="EMBL/GenBank/DDBJ databases">
        <title>Sphingomonas sp. strain RP10 Genome sequencing and assembly.</title>
        <authorList>
            <person name="Kim I."/>
        </authorList>
    </citation>
    <scope>NUCLEOTIDE SEQUENCE</scope>
    <source>
        <strain evidence="2">RP10</strain>
    </source>
</reference>
<gene>
    <name evidence="2" type="ORF">M9979_10185</name>
</gene>
<sequence length="217" mass="24169">MMDEEDRLAALARYDLLDTPPERTFDALVETAAERFDTPISTISLIDARRQWFKARIGLDIGEGPIEESFCAKVIEQDDVFVVPDATRDDRFRDYPNVTGGPGIRFYAGAPLRMRDGARIGTICVVDVEPRGDLDAEERLALEDLARRTVAAFELRRDLRAAGHGDGELPDVRPWLDQAGDHLAKAWAALDLVGATAELARLEQVIVEVDALRLARR</sequence>
<dbReference type="SUPFAM" id="SSF55781">
    <property type="entry name" value="GAF domain-like"/>
    <property type="match status" value="1"/>
</dbReference>
<dbReference type="AlphaFoldDB" id="A0A9X2KQR4"/>
<evidence type="ECO:0000259" key="1">
    <source>
        <dbReference type="SMART" id="SM00065"/>
    </source>
</evidence>
<dbReference type="InterPro" id="IPR003018">
    <property type="entry name" value="GAF"/>
</dbReference>
<evidence type="ECO:0000313" key="3">
    <source>
        <dbReference type="Proteomes" id="UP001139486"/>
    </source>
</evidence>
<proteinExistence type="predicted"/>
<organism evidence="2 3">
    <name type="scientific">Sphingomonas liriopis</name>
    <dbReference type="NCBI Taxonomy" id="2949094"/>
    <lineage>
        <taxon>Bacteria</taxon>
        <taxon>Pseudomonadati</taxon>
        <taxon>Pseudomonadota</taxon>
        <taxon>Alphaproteobacteria</taxon>
        <taxon>Sphingomonadales</taxon>
        <taxon>Sphingomonadaceae</taxon>
        <taxon>Sphingomonas</taxon>
    </lineage>
</organism>
<dbReference type="RefSeq" id="WP_254289249.1">
    <property type="nucleotide sequence ID" value="NZ_JAMLDY010000010.1"/>
</dbReference>
<protein>
    <submittedName>
        <fullName evidence="2">GAF domain-containing protein</fullName>
    </submittedName>
</protein>
<dbReference type="Gene3D" id="3.30.450.40">
    <property type="match status" value="1"/>
</dbReference>
<name>A0A9X2KQR4_9SPHN</name>
<dbReference type="EMBL" id="JAMLDY010000010">
    <property type="protein sequence ID" value="MCP3735237.1"/>
    <property type="molecule type" value="Genomic_DNA"/>
</dbReference>
<dbReference type="InterPro" id="IPR029016">
    <property type="entry name" value="GAF-like_dom_sf"/>
</dbReference>
<keyword evidence="3" id="KW-1185">Reference proteome</keyword>
<dbReference type="PANTHER" id="PTHR43102">
    <property type="entry name" value="SLR1143 PROTEIN"/>
    <property type="match status" value="1"/>
</dbReference>
<accession>A0A9X2KQR4</accession>
<feature type="domain" description="GAF" evidence="1">
    <location>
        <begin position="20"/>
        <end position="160"/>
    </location>
</feature>
<evidence type="ECO:0000313" key="2">
    <source>
        <dbReference type="EMBL" id="MCP3735237.1"/>
    </source>
</evidence>
<dbReference type="SMART" id="SM00065">
    <property type="entry name" value="GAF"/>
    <property type="match status" value="1"/>
</dbReference>
<dbReference type="PANTHER" id="PTHR43102:SF2">
    <property type="entry name" value="GAF DOMAIN-CONTAINING PROTEIN"/>
    <property type="match status" value="1"/>
</dbReference>
<dbReference type="Pfam" id="PF01590">
    <property type="entry name" value="GAF"/>
    <property type="match status" value="1"/>
</dbReference>